<accession>A0AAW0FHW8</accession>
<dbReference type="Proteomes" id="UP001385951">
    <property type="component" value="Unassembled WGS sequence"/>
</dbReference>
<evidence type="ECO:0000256" key="1">
    <source>
        <dbReference type="ARBA" id="ARBA00022969"/>
    </source>
</evidence>
<dbReference type="EMBL" id="JASBNA010000050">
    <property type="protein sequence ID" value="KAK7680366.1"/>
    <property type="molecule type" value="Genomic_DNA"/>
</dbReference>
<comment type="caution">
    <text evidence="2">The sequence shown here is derived from an EMBL/GenBank/DDBJ whole genome shotgun (WGS) entry which is preliminary data.</text>
</comment>
<keyword evidence="3" id="KW-1185">Reference proteome</keyword>
<dbReference type="InterPro" id="IPR001615">
    <property type="entry name" value="Endotoxin_CytB"/>
</dbReference>
<protein>
    <recommendedName>
        <fullName evidence="4">Delta-endotoxin CytB</fullName>
    </recommendedName>
</protein>
<proteinExistence type="predicted"/>
<dbReference type="AlphaFoldDB" id="A0AAW0FHW8"/>
<evidence type="ECO:0000313" key="3">
    <source>
        <dbReference type="Proteomes" id="UP001385951"/>
    </source>
</evidence>
<evidence type="ECO:0008006" key="4">
    <source>
        <dbReference type="Google" id="ProtNLM"/>
    </source>
</evidence>
<gene>
    <name evidence="2" type="ORF">QCA50_016606</name>
</gene>
<dbReference type="InterPro" id="IPR035918">
    <property type="entry name" value="CytB_endotoxin-like_sf"/>
</dbReference>
<sequence>MASTKADEGFFQEFSKLPPPLVPTSLQVMKFSGHYLKIEEVKKSFDWPGFKNGVSNYKGDDLTFDVFSETTINQGTVSVQSMVKKIVDFLAKALAVTIDTEALAATIEATFTNLKSAKSNGWADFSSSSHQSNSSWEYRIQFAVPNQDLTDFFWSLVTTIKLEADIQEESSWWGLQSSTEKNFSATIDAMRLVVMKGFKDPGN</sequence>
<evidence type="ECO:0000313" key="2">
    <source>
        <dbReference type="EMBL" id="KAK7680366.1"/>
    </source>
</evidence>
<keyword evidence="1" id="KW-0749">Sporulation</keyword>
<organism evidence="2 3">
    <name type="scientific">Cerrena zonata</name>
    <dbReference type="NCBI Taxonomy" id="2478898"/>
    <lineage>
        <taxon>Eukaryota</taxon>
        <taxon>Fungi</taxon>
        <taxon>Dikarya</taxon>
        <taxon>Basidiomycota</taxon>
        <taxon>Agaricomycotina</taxon>
        <taxon>Agaricomycetes</taxon>
        <taxon>Polyporales</taxon>
        <taxon>Cerrenaceae</taxon>
        <taxon>Cerrena</taxon>
    </lineage>
</organism>
<dbReference type="GO" id="GO:0005576">
    <property type="term" value="C:extracellular region"/>
    <property type="evidence" value="ECO:0007669"/>
    <property type="project" value="InterPro"/>
</dbReference>
<dbReference type="Pfam" id="PF01338">
    <property type="entry name" value="Bac_thur_toxin"/>
    <property type="match status" value="1"/>
</dbReference>
<dbReference type="GO" id="GO:0030435">
    <property type="term" value="P:sporulation resulting in formation of a cellular spore"/>
    <property type="evidence" value="ECO:0007669"/>
    <property type="project" value="UniProtKB-KW"/>
</dbReference>
<dbReference type="SUPFAM" id="SSF55676">
    <property type="entry name" value="CytB endotoxin-like"/>
    <property type="match status" value="1"/>
</dbReference>
<dbReference type="Gene3D" id="3.40.198.10">
    <property type="entry name" value="Delta-endotoxin CytB-like"/>
    <property type="match status" value="1"/>
</dbReference>
<reference evidence="2 3" key="1">
    <citation type="submission" date="2022-09" db="EMBL/GenBank/DDBJ databases">
        <authorList>
            <person name="Palmer J.M."/>
        </authorList>
    </citation>
    <scope>NUCLEOTIDE SEQUENCE [LARGE SCALE GENOMIC DNA]</scope>
    <source>
        <strain evidence="2 3">DSM 7382</strain>
    </source>
</reference>
<name>A0AAW0FHW8_9APHY</name>